<dbReference type="AlphaFoldDB" id="A0A9J5W7E4"/>
<reference evidence="2 3" key="1">
    <citation type="submission" date="2020-09" db="EMBL/GenBank/DDBJ databases">
        <title>De no assembly of potato wild relative species, Solanum commersonii.</title>
        <authorList>
            <person name="Cho K."/>
        </authorList>
    </citation>
    <scope>NUCLEOTIDE SEQUENCE [LARGE SCALE GENOMIC DNA]</scope>
    <source>
        <strain evidence="2">LZ3.2</strain>
        <tissue evidence="2">Leaf</tissue>
    </source>
</reference>
<name>A0A9J5W7E4_SOLCO</name>
<accession>A0A9J5W7E4</accession>
<gene>
    <name evidence="2" type="ORF">H5410_060914</name>
</gene>
<feature type="region of interest" description="Disordered" evidence="1">
    <location>
        <begin position="169"/>
        <end position="217"/>
    </location>
</feature>
<dbReference type="OrthoDB" id="1306017at2759"/>
<dbReference type="EMBL" id="JACXVP010000012">
    <property type="protein sequence ID" value="KAG5571148.1"/>
    <property type="molecule type" value="Genomic_DNA"/>
</dbReference>
<feature type="compositionally biased region" description="Low complexity" evidence="1">
    <location>
        <begin position="203"/>
        <end position="217"/>
    </location>
</feature>
<dbReference type="Proteomes" id="UP000824120">
    <property type="component" value="Chromosome 12"/>
</dbReference>
<keyword evidence="3" id="KW-1185">Reference proteome</keyword>
<feature type="non-terminal residue" evidence="2">
    <location>
        <position position="1"/>
    </location>
</feature>
<evidence type="ECO:0000313" key="3">
    <source>
        <dbReference type="Proteomes" id="UP000824120"/>
    </source>
</evidence>
<evidence type="ECO:0008006" key="4">
    <source>
        <dbReference type="Google" id="ProtNLM"/>
    </source>
</evidence>
<sequence>LRYKLVYCMARHDEDECIPEGKRTWSSNEQKLPNAPEVQPQGKVTNAKIREFLRMNPPSFMGSGTTEDPGAEEGIRVEDAPPTCWACFEEALLGLFFPRELKEAKKDSLSVHKYGLKFTQLSRYAPEMVADMKSRMSLFVDGAAMLIGDMDISRFMVYVQQVEEEKLRDRKEFRNKKTKTRNESGQQKSNVNGSSFQQKQKGPAPSSASEPAPKNKR</sequence>
<proteinExistence type="predicted"/>
<evidence type="ECO:0000313" key="2">
    <source>
        <dbReference type="EMBL" id="KAG5571148.1"/>
    </source>
</evidence>
<protein>
    <recommendedName>
        <fullName evidence="4">Gag-pol polyprotein</fullName>
    </recommendedName>
</protein>
<feature type="compositionally biased region" description="Polar residues" evidence="1">
    <location>
        <begin position="183"/>
        <end position="200"/>
    </location>
</feature>
<organism evidence="2 3">
    <name type="scientific">Solanum commersonii</name>
    <name type="common">Commerson's wild potato</name>
    <name type="synonym">Commerson's nightshade</name>
    <dbReference type="NCBI Taxonomy" id="4109"/>
    <lineage>
        <taxon>Eukaryota</taxon>
        <taxon>Viridiplantae</taxon>
        <taxon>Streptophyta</taxon>
        <taxon>Embryophyta</taxon>
        <taxon>Tracheophyta</taxon>
        <taxon>Spermatophyta</taxon>
        <taxon>Magnoliopsida</taxon>
        <taxon>eudicotyledons</taxon>
        <taxon>Gunneridae</taxon>
        <taxon>Pentapetalae</taxon>
        <taxon>asterids</taxon>
        <taxon>lamiids</taxon>
        <taxon>Solanales</taxon>
        <taxon>Solanaceae</taxon>
        <taxon>Solanoideae</taxon>
        <taxon>Solaneae</taxon>
        <taxon>Solanum</taxon>
    </lineage>
</organism>
<comment type="caution">
    <text evidence="2">The sequence shown here is derived from an EMBL/GenBank/DDBJ whole genome shotgun (WGS) entry which is preliminary data.</text>
</comment>
<evidence type="ECO:0000256" key="1">
    <source>
        <dbReference type="SAM" id="MobiDB-lite"/>
    </source>
</evidence>